<gene>
    <name evidence="2" type="ORF">JK363_08855</name>
</gene>
<evidence type="ECO:0000313" key="3">
    <source>
        <dbReference type="Proteomes" id="UP000634229"/>
    </source>
</evidence>
<dbReference type="Proteomes" id="UP000634229">
    <property type="component" value="Unassembled WGS sequence"/>
</dbReference>
<evidence type="ECO:0000256" key="1">
    <source>
        <dbReference type="SAM" id="MobiDB-lite"/>
    </source>
</evidence>
<feature type="compositionally biased region" description="Polar residues" evidence="1">
    <location>
        <begin position="61"/>
        <end position="104"/>
    </location>
</feature>
<comment type="caution">
    <text evidence="2">The sequence shown here is derived from an EMBL/GenBank/DDBJ whole genome shotgun (WGS) entry which is preliminary data.</text>
</comment>
<feature type="compositionally biased region" description="Polar residues" evidence="1">
    <location>
        <begin position="1"/>
        <end position="18"/>
    </location>
</feature>
<dbReference type="EMBL" id="JAERRF010000004">
    <property type="protein sequence ID" value="MBL1096770.1"/>
    <property type="molecule type" value="Genomic_DNA"/>
</dbReference>
<proteinExistence type="predicted"/>
<reference evidence="2 3" key="1">
    <citation type="submission" date="2021-01" db="EMBL/GenBank/DDBJ databases">
        <title>WGS of actinomycetes isolated from Thailand.</title>
        <authorList>
            <person name="Thawai C."/>
        </authorList>
    </citation>
    <scope>NUCLEOTIDE SEQUENCE [LARGE SCALE GENOMIC DNA]</scope>
    <source>
        <strain evidence="2 3">CA1R205</strain>
    </source>
</reference>
<keyword evidence="3" id="KW-1185">Reference proteome</keyword>
<organism evidence="2 3">
    <name type="scientific">Streptomyces coffeae</name>
    <dbReference type="NCBI Taxonomy" id="621382"/>
    <lineage>
        <taxon>Bacteria</taxon>
        <taxon>Bacillati</taxon>
        <taxon>Actinomycetota</taxon>
        <taxon>Actinomycetes</taxon>
        <taxon>Kitasatosporales</taxon>
        <taxon>Streptomycetaceae</taxon>
        <taxon>Streptomyces</taxon>
    </lineage>
</organism>
<sequence length="104" mass="11020">MVISTSRQCWRRTPTSGVFSAASGCRPASAFFRASAFRASARANAAWKTGDSSTERRIHKPTSTSTPDSRNGTRQPQDSNADANPWTSRSAVTSTGAAEPTATP</sequence>
<evidence type="ECO:0000313" key="2">
    <source>
        <dbReference type="EMBL" id="MBL1096770.1"/>
    </source>
</evidence>
<protein>
    <submittedName>
        <fullName evidence="2">Uncharacterized protein</fullName>
    </submittedName>
</protein>
<feature type="region of interest" description="Disordered" evidence="1">
    <location>
        <begin position="42"/>
        <end position="104"/>
    </location>
</feature>
<name>A0ABS1N9L2_9ACTN</name>
<accession>A0ABS1N9L2</accession>
<feature type="region of interest" description="Disordered" evidence="1">
    <location>
        <begin position="1"/>
        <end position="20"/>
    </location>
</feature>
<dbReference type="PROSITE" id="PS51257">
    <property type="entry name" value="PROKAR_LIPOPROTEIN"/>
    <property type="match status" value="1"/>
</dbReference>